<dbReference type="PATRIC" id="fig|29557.3.peg.656"/>
<keyword evidence="2" id="KW-1185">Reference proteome</keyword>
<comment type="caution">
    <text evidence="1">The sequence shown here is derived from an EMBL/GenBank/DDBJ whole genome shotgun (WGS) entry which is preliminary data.</text>
</comment>
<accession>A0A168RRS4</accession>
<reference evidence="1 2" key="1">
    <citation type="submission" date="2016-03" db="EMBL/GenBank/DDBJ databases">
        <title>Genome sequence of Mycoplasma gallinarum strain Mgn_IPT.</title>
        <authorList>
            <person name="Yacoub E."/>
            <person name="Sirand-Pugnet P."/>
            <person name="Barre A."/>
            <person name="Maurier F."/>
            <person name="Blanchard A."/>
            <person name="Ben Abdelmoumen B.M."/>
        </authorList>
    </citation>
    <scope>NUCLEOTIDE SEQUENCE [LARGE SCALE GENOMIC DNA]</scope>
    <source>
        <strain evidence="1 2">Mgn_IPT</strain>
    </source>
</reference>
<gene>
    <name evidence="1" type="ORF">MGALLINA_00140</name>
</gene>
<dbReference type="Proteomes" id="UP000076983">
    <property type="component" value="Unassembled WGS sequence"/>
</dbReference>
<sequence>MPTFYGLAYLGSQRNRIMGGASGALVIDQDGIPLGIAFAEPKSPSIVYVDQNNKYATNYSFLFQQFVQQHAIYTNQGQIEKYNLIDGRDKNRYPHQKSSYKEQLIKVYGANYSTKLFENE</sequence>
<dbReference type="AlphaFoldDB" id="A0A168RRS4"/>
<organism evidence="1 2">
    <name type="scientific">Mycoplasmopsis gallinarum</name>
    <dbReference type="NCBI Taxonomy" id="29557"/>
    <lineage>
        <taxon>Bacteria</taxon>
        <taxon>Bacillati</taxon>
        <taxon>Mycoplasmatota</taxon>
        <taxon>Mycoplasmoidales</taxon>
        <taxon>Metamycoplasmataceae</taxon>
        <taxon>Mycoplasmopsis</taxon>
    </lineage>
</organism>
<dbReference type="EMBL" id="LVLH01000001">
    <property type="protein sequence ID" value="OAB49224.1"/>
    <property type="molecule type" value="Genomic_DNA"/>
</dbReference>
<evidence type="ECO:0000313" key="1">
    <source>
        <dbReference type="EMBL" id="OAB49224.1"/>
    </source>
</evidence>
<evidence type="ECO:0000313" key="2">
    <source>
        <dbReference type="Proteomes" id="UP000076983"/>
    </source>
</evidence>
<protein>
    <submittedName>
        <fullName evidence="1">Uncharacterized protein</fullName>
    </submittedName>
</protein>
<name>A0A168RRS4_9BACT</name>
<proteinExistence type="predicted"/>